<reference evidence="2 3" key="1">
    <citation type="submission" date="2019-09" db="EMBL/GenBank/DDBJ databases">
        <title>Draft genome of the ectomycorrhizal ascomycete Sphaerosporella brunnea.</title>
        <authorList>
            <consortium name="DOE Joint Genome Institute"/>
            <person name="Benucci G.M."/>
            <person name="Marozzi G."/>
            <person name="Antonielli L."/>
            <person name="Sanchez S."/>
            <person name="Marco P."/>
            <person name="Wang X."/>
            <person name="Falini L.B."/>
            <person name="Barry K."/>
            <person name="Haridas S."/>
            <person name="Lipzen A."/>
            <person name="Labutti K."/>
            <person name="Grigoriev I.V."/>
            <person name="Murat C."/>
            <person name="Martin F."/>
            <person name="Albertini E."/>
            <person name="Donnini D."/>
            <person name="Bonito G."/>
        </authorList>
    </citation>
    <scope>NUCLEOTIDE SEQUENCE [LARGE SCALE GENOMIC DNA]</scope>
    <source>
        <strain evidence="2 3">Sb_GMNB300</strain>
    </source>
</reference>
<evidence type="ECO:0000313" key="2">
    <source>
        <dbReference type="EMBL" id="KAA8913746.1"/>
    </source>
</evidence>
<feature type="region of interest" description="Disordered" evidence="1">
    <location>
        <begin position="175"/>
        <end position="199"/>
    </location>
</feature>
<proteinExistence type="predicted"/>
<keyword evidence="3" id="KW-1185">Reference proteome</keyword>
<name>A0A5J5F9K1_9PEZI</name>
<comment type="caution">
    <text evidence="2">The sequence shown here is derived from an EMBL/GenBank/DDBJ whole genome shotgun (WGS) entry which is preliminary data.</text>
</comment>
<dbReference type="InParanoid" id="A0A5J5F9K1"/>
<organism evidence="2 3">
    <name type="scientific">Sphaerosporella brunnea</name>
    <dbReference type="NCBI Taxonomy" id="1250544"/>
    <lineage>
        <taxon>Eukaryota</taxon>
        <taxon>Fungi</taxon>
        <taxon>Dikarya</taxon>
        <taxon>Ascomycota</taxon>
        <taxon>Pezizomycotina</taxon>
        <taxon>Pezizomycetes</taxon>
        <taxon>Pezizales</taxon>
        <taxon>Pyronemataceae</taxon>
        <taxon>Sphaerosporella</taxon>
    </lineage>
</organism>
<feature type="compositionally biased region" description="Basic and acidic residues" evidence="1">
    <location>
        <begin position="183"/>
        <end position="199"/>
    </location>
</feature>
<dbReference type="OrthoDB" id="5374757at2759"/>
<dbReference type="PANTHER" id="PTHR40635">
    <property type="match status" value="1"/>
</dbReference>
<sequence>MPILRRYVRVSKYTVLEARIFLPNPADVPWFTRTDAMERVFAEIKHLVLPMLTEARNVRGGGGSSARKARGTEVVNGEDFEASLYLTGSGSLHAVLRKDRSVQIKQPIRSNSTVLLDAASESSSPVIVREESESPPDIQEIPEATPPLQGWDQTEAPLFLPAAGDDYAESDDEFVPFPATPDAKNKARKENGPEAADEDKKKLKFRTDYEGFTIYEKVLCIVVTRKEKKKGKAASGSQEKAGLIEGWIVMSQAVRDGEDGDEDKDGEE</sequence>
<dbReference type="AlphaFoldDB" id="A0A5J5F9K1"/>
<evidence type="ECO:0000256" key="1">
    <source>
        <dbReference type="SAM" id="MobiDB-lite"/>
    </source>
</evidence>
<evidence type="ECO:0000313" key="3">
    <source>
        <dbReference type="Proteomes" id="UP000326924"/>
    </source>
</evidence>
<accession>A0A5J5F9K1</accession>
<gene>
    <name evidence="2" type="ORF">FN846DRAFT_902601</name>
</gene>
<dbReference type="PANTHER" id="PTHR40635:SF1">
    <property type="match status" value="1"/>
</dbReference>
<dbReference type="Proteomes" id="UP000326924">
    <property type="component" value="Unassembled WGS sequence"/>
</dbReference>
<dbReference type="EMBL" id="VXIS01000012">
    <property type="protein sequence ID" value="KAA8913746.1"/>
    <property type="molecule type" value="Genomic_DNA"/>
</dbReference>
<protein>
    <submittedName>
        <fullName evidence="2">Uncharacterized protein</fullName>
    </submittedName>
</protein>